<dbReference type="EMBL" id="MIKC01000012">
    <property type="protein sequence ID" value="OEG22781.1"/>
    <property type="molecule type" value="Genomic_DNA"/>
</dbReference>
<keyword evidence="1" id="KW-1133">Transmembrane helix</keyword>
<dbReference type="RefSeq" id="WP_069639944.1">
    <property type="nucleotide sequence ID" value="NZ_JAFBEZ010000002.1"/>
</dbReference>
<gene>
    <name evidence="3" type="ORF">BCR24_02810</name>
</gene>
<sequence length="249" mass="28058">MNNCNRCGKEVKKEAKFCPACGQSQITESGVTKSGETVLEKSVQLQQNLNEQLKTNQTVQQLKKESKNYFRWLNAQIKEENAVQIKTIPIFGVVNFLLLIVLNSIAISRSVAEIRYSKEIVLLLSAYFFVFILLFFLIMNKLLKKDVSFLTAFGWLFSPASLTVYVSLFSVLIAFLVTNSFQIVAGLFFLSALIVSLSFTDNIWKREGALGRFSLTLLLLLFSFIVLSFSCLLLGDSQLITIVLFNLFG</sequence>
<feature type="transmembrane region" description="Helical" evidence="1">
    <location>
        <begin position="152"/>
        <end position="177"/>
    </location>
</feature>
<reference evidence="4" key="1">
    <citation type="submission" date="2016-09" db="EMBL/GenBank/DDBJ databases">
        <authorList>
            <person name="Gulvik C.A."/>
        </authorList>
    </citation>
    <scope>NUCLEOTIDE SEQUENCE [LARGE SCALE GENOMIC DNA]</scope>
    <source>
        <strain evidence="4">LMG 26676</strain>
    </source>
</reference>
<evidence type="ECO:0000313" key="4">
    <source>
        <dbReference type="Proteomes" id="UP000094469"/>
    </source>
</evidence>
<dbReference type="InterPro" id="IPR026870">
    <property type="entry name" value="Zinc_ribbon_dom"/>
</dbReference>
<evidence type="ECO:0000259" key="2">
    <source>
        <dbReference type="Pfam" id="PF13240"/>
    </source>
</evidence>
<dbReference type="Pfam" id="PF13240">
    <property type="entry name" value="Zn_Ribbon_1"/>
    <property type="match status" value="1"/>
</dbReference>
<evidence type="ECO:0000313" key="3">
    <source>
        <dbReference type="EMBL" id="OEG22781.1"/>
    </source>
</evidence>
<keyword evidence="1" id="KW-0472">Membrane</keyword>
<evidence type="ECO:0000256" key="1">
    <source>
        <dbReference type="SAM" id="Phobius"/>
    </source>
</evidence>
<keyword evidence="4" id="KW-1185">Reference proteome</keyword>
<comment type="caution">
    <text evidence="3">The sequence shown here is derived from an EMBL/GenBank/DDBJ whole genome shotgun (WGS) entry which is preliminary data.</text>
</comment>
<keyword evidence="1" id="KW-0812">Transmembrane</keyword>
<protein>
    <recommendedName>
        <fullName evidence="2">Zinc-ribbon domain-containing protein</fullName>
    </recommendedName>
</protein>
<dbReference type="OrthoDB" id="2291432at2"/>
<feature type="transmembrane region" description="Helical" evidence="1">
    <location>
        <begin position="120"/>
        <end position="140"/>
    </location>
</feature>
<feature type="domain" description="Zinc-ribbon" evidence="2">
    <location>
        <begin position="4"/>
        <end position="23"/>
    </location>
</feature>
<organism evidence="3 4">
    <name type="scientific">Enterococcus ureilyticus</name>
    <dbReference type="NCBI Taxonomy" id="1131292"/>
    <lineage>
        <taxon>Bacteria</taxon>
        <taxon>Bacillati</taxon>
        <taxon>Bacillota</taxon>
        <taxon>Bacilli</taxon>
        <taxon>Lactobacillales</taxon>
        <taxon>Enterococcaceae</taxon>
        <taxon>Enterococcus</taxon>
    </lineage>
</organism>
<accession>A0A1E5HCX8</accession>
<name>A0A1E5HCX8_9ENTE</name>
<feature type="transmembrane region" description="Helical" evidence="1">
    <location>
        <begin position="216"/>
        <end position="235"/>
    </location>
</feature>
<feature type="transmembrane region" description="Helical" evidence="1">
    <location>
        <begin position="88"/>
        <end position="108"/>
    </location>
</feature>
<feature type="transmembrane region" description="Helical" evidence="1">
    <location>
        <begin position="183"/>
        <end position="204"/>
    </location>
</feature>
<proteinExistence type="predicted"/>
<dbReference type="Proteomes" id="UP000094469">
    <property type="component" value="Unassembled WGS sequence"/>
</dbReference>
<dbReference type="STRING" id="1131292.BCR24_02810"/>
<dbReference type="AlphaFoldDB" id="A0A1E5HCX8"/>